<dbReference type="AlphaFoldDB" id="A0A517XT90"/>
<dbReference type="Pfam" id="PF20005">
    <property type="entry name" value="fvmX7"/>
    <property type="match status" value="1"/>
</dbReference>
<dbReference type="KEGG" id="uli:ETAA1_26510"/>
<gene>
    <name evidence="2" type="ORF">ETAA1_26510</name>
</gene>
<organism evidence="2 3">
    <name type="scientific">Urbifossiella limnaea</name>
    <dbReference type="NCBI Taxonomy" id="2528023"/>
    <lineage>
        <taxon>Bacteria</taxon>
        <taxon>Pseudomonadati</taxon>
        <taxon>Planctomycetota</taxon>
        <taxon>Planctomycetia</taxon>
        <taxon>Gemmatales</taxon>
        <taxon>Gemmataceae</taxon>
        <taxon>Urbifossiella</taxon>
    </lineage>
</organism>
<evidence type="ECO:0000259" key="1">
    <source>
        <dbReference type="Pfam" id="PF20005"/>
    </source>
</evidence>
<proteinExistence type="predicted"/>
<dbReference type="OrthoDB" id="243139at2"/>
<dbReference type="InterPro" id="IPR045486">
    <property type="entry name" value="fvmX7"/>
</dbReference>
<sequence>MPALFFPNPDALRLVLASGVLPAAVTAAPARAGWDALGRLWVEPAAPIPQSTLAALGRFGVQTLGGGHPTPEQVGGWAELLPLRPATGPLGNQVLFELPDELVGRFLRALSRGGPRPVGVRQLPGEDRRTWVRCENPPADLVDRATEPGVELFTEQARGVWVIAGWEHPYPDGFTLPPGHVLLLRPPRSVTFHAGVPDPKLESFAVAGPATARPPDRVLPRIEVRVRLRRSAEPAEPQLWVVPNADAEAVRQLCREAAERTLAGYEVAVCRDGLVVRCAGPAAGPLPILLRGYQPDPLAAGCFVPAGHALHPPLRPRELARLLNIRDDHLTWADAAGAELVTRSVPRSAFRPLTGWVSYTAPTATPLVASGVWPDPFALAGFDADTPDEADDTTLDEVELAPLPAYPLDESQLDPAAHGGWLSRTLGRLAAWRPAKPTAPRPSAAAATRPASPAASVDVLLHGADRAARRQQLEARLVRSVHRLGPEERAAAWAELAGVYGATGNAGDAAVCWANAAWEADAPPTDWLDEWYAAECRSARRPPAEPLERLLADPGRVGVARVVAAYTARAAFAAQPPAELIGELPRVLALLDERFDDLPARSAWLARRGATRLSGGDALGLARWRDRLVARLREKGPGLDLDGPSFLRFHGTASPERFRTARDWLVRVKKPVVDWVERLGPAGRLRAVGIDPETECTAAYAQLMLAWGLGCLGERSLSVDWAARARKALGRAAGPGVEPETHAVLSGLFADRIRGVQDGRPPAGGIPADLLPRYDALPLLARHAVDRLRDHSRVLEPVREGVGFRGYDVRPVRGTDRLGERLQLLADNTDPTTSRREARELLDVCAADPCSATVPRVALTLLDASGRLDEGAVRETLGHVVPAATWFDAWLQVGRWTEAERVDRLPKYLARLFVGAAGAAARYGLAAELRPVADYLARHAGAQATVRAALVRSARPVFRAFHKLGMSADSAAILDRLDPDRGNWPADAPLPPARLGIAVGWFAAGDDDAATRLLDDARRRLLFAPKSDDDRDRTELAIGYADALGFAPPRVALGRLEELFQQLDRVSTTGSTNRYFTLKPLELVDTVVRAVVTDDFALGPAVRGWLADDEFLIRRRIHRDMAAARRDGAGE</sequence>
<accession>A0A517XT90</accession>
<evidence type="ECO:0000313" key="3">
    <source>
        <dbReference type="Proteomes" id="UP000319576"/>
    </source>
</evidence>
<evidence type="ECO:0000313" key="2">
    <source>
        <dbReference type="EMBL" id="QDU20694.1"/>
    </source>
</evidence>
<dbReference type="Proteomes" id="UP000319576">
    <property type="component" value="Chromosome"/>
</dbReference>
<keyword evidence="3" id="KW-1185">Reference proteome</keyword>
<name>A0A517XT90_9BACT</name>
<protein>
    <recommendedName>
        <fullName evidence="1">FtsH ternary system domain-containing protein</fullName>
    </recommendedName>
</protein>
<reference evidence="2 3" key="1">
    <citation type="submission" date="2019-02" db="EMBL/GenBank/DDBJ databases">
        <title>Deep-cultivation of Planctomycetes and their phenomic and genomic characterization uncovers novel biology.</title>
        <authorList>
            <person name="Wiegand S."/>
            <person name="Jogler M."/>
            <person name="Boedeker C."/>
            <person name="Pinto D."/>
            <person name="Vollmers J."/>
            <person name="Rivas-Marin E."/>
            <person name="Kohn T."/>
            <person name="Peeters S.H."/>
            <person name="Heuer A."/>
            <person name="Rast P."/>
            <person name="Oberbeckmann S."/>
            <person name="Bunk B."/>
            <person name="Jeske O."/>
            <person name="Meyerdierks A."/>
            <person name="Storesund J.E."/>
            <person name="Kallscheuer N."/>
            <person name="Luecker S."/>
            <person name="Lage O.M."/>
            <person name="Pohl T."/>
            <person name="Merkel B.J."/>
            <person name="Hornburger P."/>
            <person name="Mueller R.-W."/>
            <person name="Bruemmer F."/>
            <person name="Labrenz M."/>
            <person name="Spormann A.M."/>
            <person name="Op den Camp H."/>
            <person name="Overmann J."/>
            <person name="Amann R."/>
            <person name="Jetten M.S.M."/>
            <person name="Mascher T."/>
            <person name="Medema M.H."/>
            <person name="Devos D.P."/>
            <person name="Kaster A.-K."/>
            <person name="Ovreas L."/>
            <person name="Rohde M."/>
            <person name="Galperin M.Y."/>
            <person name="Jogler C."/>
        </authorList>
    </citation>
    <scope>NUCLEOTIDE SEQUENCE [LARGE SCALE GENOMIC DNA]</scope>
    <source>
        <strain evidence="2 3">ETA_A1</strain>
    </source>
</reference>
<feature type="domain" description="FtsH ternary system" evidence="1">
    <location>
        <begin position="1"/>
        <end position="360"/>
    </location>
</feature>
<dbReference type="EMBL" id="CP036273">
    <property type="protein sequence ID" value="QDU20694.1"/>
    <property type="molecule type" value="Genomic_DNA"/>
</dbReference>
<dbReference type="RefSeq" id="WP_145238677.1">
    <property type="nucleotide sequence ID" value="NZ_CP036273.1"/>
</dbReference>